<gene>
    <name evidence="2" type="primary">20341198</name>
    <name evidence="1" type="ORF">GGTG_00740</name>
</gene>
<dbReference type="GeneID" id="20341198"/>
<dbReference type="AlphaFoldDB" id="J3NHK3"/>
<evidence type="ECO:0000313" key="2">
    <source>
        <dbReference type="EnsemblFungi" id="EJT80746"/>
    </source>
</evidence>
<reference evidence="2" key="5">
    <citation type="submission" date="2018-04" db="UniProtKB">
        <authorList>
            <consortium name="EnsemblFungi"/>
        </authorList>
    </citation>
    <scope>IDENTIFICATION</scope>
    <source>
        <strain evidence="2">R3-111a-1</strain>
    </source>
</reference>
<name>J3NHK3_GAET3</name>
<reference evidence="1" key="2">
    <citation type="submission" date="2010-07" db="EMBL/GenBank/DDBJ databases">
        <authorList>
            <consortium name="The Broad Institute Genome Sequencing Platform"/>
            <consortium name="Broad Institute Genome Sequencing Center for Infectious Disease"/>
            <person name="Ma L.-J."/>
            <person name="Dead R."/>
            <person name="Young S."/>
            <person name="Zeng Q."/>
            <person name="Koehrsen M."/>
            <person name="Alvarado L."/>
            <person name="Berlin A."/>
            <person name="Chapman S.B."/>
            <person name="Chen Z."/>
            <person name="Freedman E."/>
            <person name="Gellesch M."/>
            <person name="Goldberg J."/>
            <person name="Griggs A."/>
            <person name="Gujja S."/>
            <person name="Heilman E.R."/>
            <person name="Heiman D."/>
            <person name="Hepburn T."/>
            <person name="Howarth C."/>
            <person name="Jen D."/>
            <person name="Larson L."/>
            <person name="Mehta T."/>
            <person name="Neiman D."/>
            <person name="Pearson M."/>
            <person name="Roberts A."/>
            <person name="Saif S."/>
            <person name="Shea T."/>
            <person name="Shenoy N."/>
            <person name="Sisk P."/>
            <person name="Stolte C."/>
            <person name="Sykes S."/>
            <person name="Walk T."/>
            <person name="White J."/>
            <person name="Yandava C."/>
            <person name="Haas B."/>
            <person name="Nusbaum C."/>
            <person name="Birren B."/>
        </authorList>
    </citation>
    <scope>NUCLEOTIDE SEQUENCE</scope>
    <source>
        <strain evidence="1">R3-111a-1</strain>
    </source>
</reference>
<dbReference type="HOGENOM" id="CLU_1510690_0_0_1"/>
<sequence>MEGRLPLINVRGLQWKISSIRTESEGGFSSDLFRRILKVVGRDADFVWVDVACIPQAPTGGDIQGGAEGAHLAPRPLDDGPAAKYRHSEQLRPEGPEGFRKLLESKWFSSLWTLQEAFLRKDAEVLSRSGNSVSIVASPGGESEVVMLQTIMNLVDTLLHGPQSYTFYGNLRYSGIEP</sequence>
<dbReference type="RefSeq" id="XP_009216755.1">
    <property type="nucleotide sequence ID" value="XM_009218491.1"/>
</dbReference>
<reference evidence="3" key="1">
    <citation type="submission" date="2010-07" db="EMBL/GenBank/DDBJ databases">
        <title>The genome sequence of Gaeumannomyces graminis var. tritici strain R3-111a-1.</title>
        <authorList>
            <consortium name="The Broad Institute Genome Sequencing Platform"/>
            <person name="Ma L.-J."/>
            <person name="Dead R."/>
            <person name="Young S."/>
            <person name="Zeng Q."/>
            <person name="Koehrsen M."/>
            <person name="Alvarado L."/>
            <person name="Berlin A."/>
            <person name="Chapman S.B."/>
            <person name="Chen Z."/>
            <person name="Freedman E."/>
            <person name="Gellesch M."/>
            <person name="Goldberg J."/>
            <person name="Griggs A."/>
            <person name="Gujja S."/>
            <person name="Heilman E.R."/>
            <person name="Heiman D."/>
            <person name="Hepburn T."/>
            <person name="Howarth C."/>
            <person name="Jen D."/>
            <person name="Larson L."/>
            <person name="Mehta T."/>
            <person name="Neiman D."/>
            <person name="Pearson M."/>
            <person name="Roberts A."/>
            <person name="Saif S."/>
            <person name="Shea T."/>
            <person name="Shenoy N."/>
            <person name="Sisk P."/>
            <person name="Stolte C."/>
            <person name="Sykes S."/>
            <person name="Walk T."/>
            <person name="White J."/>
            <person name="Yandava C."/>
            <person name="Haas B."/>
            <person name="Nusbaum C."/>
            <person name="Birren B."/>
        </authorList>
    </citation>
    <scope>NUCLEOTIDE SEQUENCE [LARGE SCALE GENOMIC DNA]</scope>
    <source>
        <strain evidence="3">R3-111a-1</strain>
    </source>
</reference>
<keyword evidence="3" id="KW-1185">Reference proteome</keyword>
<reference evidence="1" key="3">
    <citation type="submission" date="2010-09" db="EMBL/GenBank/DDBJ databases">
        <title>Annotation of Gaeumannomyces graminis var. tritici R3-111a-1.</title>
        <authorList>
            <consortium name="The Broad Institute Genome Sequencing Platform"/>
            <person name="Ma L.-J."/>
            <person name="Dead R."/>
            <person name="Young S.K."/>
            <person name="Zeng Q."/>
            <person name="Gargeya S."/>
            <person name="Fitzgerald M."/>
            <person name="Haas B."/>
            <person name="Abouelleil A."/>
            <person name="Alvarado L."/>
            <person name="Arachchi H.M."/>
            <person name="Berlin A."/>
            <person name="Brown A."/>
            <person name="Chapman S.B."/>
            <person name="Chen Z."/>
            <person name="Dunbar C."/>
            <person name="Freedman E."/>
            <person name="Gearin G."/>
            <person name="Gellesch M."/>
            <person name="Goldberg J."/>
            <person name="Griggs A."/>
            <person name="Gujja S."/>
            <person name="Heiman D."/>
            <person name="Howarth C."/>
            <person name="Larson L."/>
            <person name="Lui A."/>
            <person name="MacDonald P.J.P."/>
            <person name="Mehta T."/>
            <person name="Montmayeur A."/>
            <person name="Murphy C."/>
            <person name="Neiman D."/>
            <person name="Pearson M."/>
            <person name="Priest M."/>
            <person name="Roberts A."/>
            <person name="Saif S."/>
            <person name="Shea T."/>
            <person name="Shenoy N."/>
            <person name="Sisk P."/>
            <person name="Stolte C."/>
            <person name="Sykes S."/>
            <person name="Yandava C."/>
            <person name="Wortman J."/>
            <person name="Nusbaum C."/>
            <person name="Birren B."/>
        </authorList>
    </citation>
    <scope>NUCLEOTIDE SEQUENCE</scope>
    <source>
        <strain evidence="1">R3-111a-1</strain>
    </source>
</reference>
<dbReference type="VEuPathDB" id="FungiDB:GGTG_00740"/>
<protein>
    <recommendedName>
        <fullName evidence="4">Heterokaryon incompatibility domain-containing protein</fullName>
    </recommendedName>
</protein>
<dbReference type="STRING" id="644352.J3NHK3"/>
<dbReference type="OrthoDB" id="2157530at2759"/>
<reference evidence="2" key="4">
    <citation type="journal article" date="2015" name="G3 (Bethesda)">
        <title>Genome sequences of three phytopathogenic species of the Magnaporthaceae family of fungi.</title>
        <authorList>
            <person name="Okagaki L.H."/>
            <person name="Nunes C.C."/>
            <person name="Sailsbery J."/>
            <person name="Clay B."/>
            <person name="Brown D."/>
            <person name="John T."/>
            <person name="Oh Y."/>
            <person name="Young N."/>
            <person name="Fitzgerald M."/>
            <person name="Haas B.J."/>
            <person name="Zeng Q."/>
            <person name="Young S."/>
            <person name="Adiconis X."/>
            <person name="Fan L."/>
            <person name="Levin J.Z."/>
            <person name="Mitchell T.K."/>
            <person name="Okubara P.A."/>
            <person name="Farman M.L."/>
            <person name="Kohn L.M."/>
            <person name="Birren B."/>
            <person name="Ma L.-J."/>
            <person name="Dean R.A."/>
        </authorList>
    </citation>
    <scope>NUCLEOTIDE SEQUENCE</scope>
    <source>
        <strain evidence="2">R3-111a-1</strain>
    </source>
</reference>
<dbReference type="EMBL" id="GL385395">
    <property type="protein sequence ID" value="EJT80746.1"/>
    <property type="molecule type" value="Genomic_DNA"/>
</dbReference>
<organism evidence="1">
    <name type="scientific">Gaeumannomyces tritici (strain R3-111a-1)</name>
    <name type="common">Wheat and barley take-all root rot fungus</name>
    <name type="synonym">Gaeumannomyces graminis var. tritici</name>
    <dbReference type="NCBI Taxonomy" id="644352"/>
    <lineage>
        <taxon>Eukaryota</taxon>
        <taxon>Fungi</taxon>
        <taxon>Dikarya</taxon>
        <taxon>Ascomycota</taxon>
        <taxon>Pezizomycotina</taxon>
        <taxon>Sordariomycetes</taxon>
        <taxon>Sordariomycetidae</taxon>
        <taxon>Magnaporthales</taxon>
        <taxon>Magnaporthaceae</taxon>
        <taxon>Gaeumannomyces</taxon>
    </lineage>
</organism>
<evidence type="ECO:0000313" key="3">
    <source>
        <dbReference type="Proteomes" id="UP000006039"/>
    </source>
</evidence>
<proteinExistence type="predicted"/>
<accession>J3NHK3</accession>
<dbReference type="EnsemblFungi" id="EJT80746">
    <property type="protein sequence ID" value="EJT80746"/>
    <property type="gene ID" value="GGTG_00740"/>
</dbReference>
<dbReference type="Proteomes" id="UP000006039">
    <property type="component" value="Unassembled WGS sequence"/>
</dbReference>
<evidence type="ECO:0000313" key="1">
    <source>
        <dbReference type="EMBL" id="EJT80746.1"/>
    </source>
</evidence>
<evidence type="ECO:0008006" key="4">
    <source>
        <dbReference type="Google" id="ProtNLM"/>
    </source>
</evidence>